<dbReference type="SUPFAM" id="SSF53850">
    <property type="entry name" value="Periplasmic binding protein-like II"/>
    <property type="match status" value="1"/>
</dbReference>
<organism evidence="5 6">
    <name type="scientific">Aromatoleum buckelii</name>
    <dbReference type="NCBI Taxonomy" id="200254"/>
    <lineage>
        <taxon>Bacteria</taxon>
        <taxon>Pseudomonadati</taxon>
        <taxon>Pseudomonadota</taxon>
        <taxon>Betaproteobacteria</taxon>
        <taxon>Rhodocyclales</taxon>
        <taxon>Rhodocyclaceae</taxon>
        <taxon>Aromatoleum</taxon>
    </lineage>
</organism>
<dbReference type="Pfam" id="PF13531">
    <property type="entry name" value="SBP_bac_11"/>
    <property type="match status" value="1"/>
</dbReference>
<feature type="signal peptide" evidence="4">
    <location>
        <begin position="1"/>
        <end position="27"/>
    </location>
</feature>
<feature type="chain" id="PRO_5046600375" evidence="4">
    <location>
        <begin position="28"/>
        <end position="255"/>
    </location>
</feature>
<comment type="caution">
    <text evidence="5">The sequence shown here is derived from an EMBL/GenBank/DDBJ whole genome shotgun (WGS) entry which is preliminary data.</text>
</comment>
<dbReference type="InterPro" id="IPR005950">
    <property type="entry name" value="ModA"/>
</dbReference>
<comment type="similarity">
    <text evidence="1">Belongs to the bacterial solute-binding protein ModA family.</text>
</comment>
<dbReference type="PIRSF" id="PIRSF004846">
    <property type="entry name" value="ModA"/>
    <property type="match status" value="1"/>
</dbReference>
<dbReference type="Proteomes" id="UP000601990">
    <property type="component" value="Unassembled WGS sequence"/>
</dbReference>
<evidence type="ECO:0000256" key="2">
    <source>
        <dbReference type="ARBA" id="ARBA00022723"/>
    </source>
</evidence>
<evidence type="ECO:0000256" key="1">
    <source>
        <dbReference type="ARBA" id="ARBA00009175"/>
    </source>
</evidence>
<dbReference type="Gene3D" id="3.40.190.10">
    <property type="entry name" value="Periplasmic binding protein-like II"/>
    <property type="match status" value="2"/>
</dbReference>
<dbReference type="PANTHER" id="PTHR30632:SF14">
    <property type="entry name" value="TUNGSTATE_MOLYBDATE_CHROMATE-BINDING PROTEIN MODA"/>
    <property type="match status" value="1"/>
</dbReference>
<dbReference type="NCBIfam" id="TIGR01256">
    <property type="entry name" value="modA"/>
    <property type="match status" value="1"/>
</dbReference>
<keyword evidence="6" id="KW-1185">Reference proteome</keyword>
<evidence type="ECO:0000313" key="5">
    <source>
        <dbReference type="EMBL" id="NMF93103.1"/>
    </source>
</evidence>
<evidence type="ECO:0000313" key="6">
    <source>
        <dbReference type="Proteomes" id="UP000601990"/>
    </source>
</evidence>
<evidence type="ECO:0000256" key="3">
    <source>
        <dbReference type="ARBA" id="ARBA00022729"/>
    </source>
</evidence>
<sequence length="255" mass="27033">MIATLRRPVVYVLLVLALLAFVLSAQAGEVRVAVASNFAAPMQQIAAAFERDTGHRALLAFGATGKFYAQIRNGAPFDVFLAADAKAPAKLEEEGLAVRGSCFTYGIGRLVLWSAQPGFVDAHGDVLKRGSFRHLAIASPKTAPYGAAALEVLKRLGLADVLREKLVTGENIAQTYQFVASGNAELGFVALSQVAADGTIGRGSAWVVPPQFHSPIRQDGVILARARDNAAAHALRDYLAGDEAAAIVRAYGYDR</sequence>
<dbReference type="CDD" id="cd13539">
    <property type="entry name" value="PBP2_AvModA"/>
    <property type="match status" value="1"/>
</dbReference>
<dbReference type="RefSeq" id="WP_169198389.1">
    <property type="nucleotide sequence ID" value="NZ_WTVH02000008.1"/>
</dbReference>
<name>A0ABX1N1G4_9RHOO</name>
<dbReference type="InterPro" id="IPR044084">
    <property type="entry name" value="AvModA-like_subst-bd"/>
</dbReference>
<gene>
    <name evidence="5" type="primary">modA</name>
    <name evidence="5" type="ORF">GO608_07150</name>
</gene>
<dbReference type="InterPro" id="IPR050682">
    <property type="entry name" value="ModA/WtpA"/>
</dbReference>
<accession>A0ABX1N1G4</accession>
<dbReference type="EMBL" id="WTVH01000010">
    <property type="protein sequence ID" value="NMF93103.1"/>
    <property type="molecule type" value="Genomic_DNA"/>
</dbReference>
<keyword evidence="2" id="KW-0479">Metal-binding</keyword>
<proteinExistence type="inferred from homology"/>
<protein>
    <submittedName>
        <fullName evidence="5">Molybdate ABC transporter substrate-binding protein</fullName>
    </submittedName>
</protein>
<keyword evidence="3 4" id="KW-0732">Signal</keyword>
<reference evidence="5" key="1">
    <citation type="submission" date="2019-12" db="EMBL/GenBank/DDBJ databases">
        <title>Comparative genomics gives insights into the taxonomy of the Azoarcus-Aromatoleum group and reveals separate origins of nif in the plant-associated Azoarcus and non-plant-associated Aromatoleum sub-groups.</title>
        <authorList>
            <person name="Lafos M."/>
            <person name="Maluk M."/>
            <person name="Batista M."/>
            <person name="Junghare M."/>
            <person name="Carmona M."/>
            <person name="Faoro H."/>
            <person name="Cruz L.M."/>
            <person name="Battistoni F."/>
            <person name="De Souza E."/>
            <person name="Pedrosa F."/>
            <person name="Chen W.-M."/>
            <person name="Poole P.S."/>
            <person name="Dixon R.A."/>
            <person name="James E.K."/>
        </authorList>
    </citation>
    <scope>NUCLEOTIDE SEQUENCE</scope>
    <source>
        <strain evidence="5">U120</strain>
    </source>
</reference>
<evidence type="ECO:0000256" key="4">
    <source>
        <dbReference type="SAM" id="SignalP"/>
    </source>
</evidence>
<dbReference type="PANTHER" id="PTHR30632">
    <property type="entry name" value="MOLYBDATE-BINDING PERIPLASMIC PROTEIN"/>
    <property type="match status" value="1"/>
</dbReference>